<dbReference type="EMBL" id="CP058579">
    <property type="protein sequence ID" value="QLG61196.1"/>
    <property type="molecule type" value="Genomic_DNA"/>
</dbReference>
<dbReference type="Proteomes" id="UP000509626">
    <property type="component" value="Chromosome"/>
</dbReference>
<protein>
    <submittedName>
        <fullName evidence="2">Uncharacterized protein</fullName>
    </submittedName>
</protein>
<dbReference type="GeneID" id="56036868"/>
<evidence type="ECO:0000313" key="3">
    <source>
        <dbReference type="Proteomes" id="UP000509626"/>
    </source>
</evidence>
<proteinExistence type="predicted"/>
<sequence>MGRRRRLAAATLVCHALLAAFVVRDARRRGRDARRWGLATSLVGVLGALAYLLTR</sequence>
<organism evidence="2 3">
    <name type="scientific">Halorarum salinum</name>
    <dbReference type="NCBI Taxonomy" id="2743089"/>
    <lineage>
        <taxon>Archaea</taxon>
        <taxon>Methanobacteriati</taxon>
        <taxon>Methanobacteriota</taxon>
        <taxon>Stenosarchaea group</taxon>
        <taxon>Halobacteria</taxon>
        <taxon>Halobacteriales</taxon>
        <taxon>Haloferacaceae</taxon>
        <taxon>Halorarum</taxon>
    </lineage>
</organism>
<accession>A0A7D5Q8P9</accession>
<keyword evidence="1" id="KW-0472">Membrane</keyword>
<evidence type="ECO:0000256" key="1">
    <source>
        <dbReference type="SAM" id="Phobius"/>
    </source>
</evidence>
<reference evidence="2 3" key="1">
    <citation type="submission" date="2020-06" db="EMBL/GenBank/DDBJ databases">
        <title>NJ-3-1, isolated from saline soil.</title>
        <authorList>
            <person name="Cui H.L."/>
            <person name="Shi X."/>
        </authorList>
    </citation>
    <scope>NUCLEOTIDE SEQUENCE [LARGE SCALE GENOMIC DNA]</scope>
    <source>
        <strain evidence="2 3">NJ-3-1</strain>
    </source>
</reference>
<name>A0A7D5Q8P9_9EURY</name>
<gene>
    <name evidence="2" type="ORF">HUG12_05375</name>
</gene>
<keyword evidence="3" id="KW-1185">Reference proteome</keyword>
<evidence type="ECO:0000313" key="2">
    <source>
        <dbReference type="EMBL" id="QLG61196.1"/>
    </source>
</evidence>
<dbReference type="AlphaFoldDB" id="A0A7D5Q8P9"/>
<keyword evidence="1" id="KW-0812">Transmembrane</keyword>
<keyword evidence="1" id="KW-1133">Transmembrane helix</keyword>
<feature type="transmembrane region" description="Helical" evidence="1">
    <location>
        <begin position="35"/>
        <end position="53"/>
    </location>
</feature>
<dbReference type="RefSeq" id="WP_179267780.1">
    <property type="nucleotide sequence ID" value="NZ_CP058579.1"/>
</dbReference>
<dbReference type="KEGG" id="halu:HUG12_05375"/>